<protein>
    <submittedName>
        <fullName evidence="2">Uncharacterized protein</fullName>
    </submittedName>
</protein>
<keyword evidence="2" id="KW-0614">Plasmid</keyword>
<reference evidence="2" key="1">
    <citation type="submission" date="2016-07" db="EMBL/GenBank/DDBJ databases">
        <title>Microvirga ossetica sp. nov. a new species of rhizobia isolated from root nodules of the legume species Vicia alpestris Steven originated from North Ossetia region in the Caucasus.</title>
        <authorList>
            <person name="Safronova V.I."/>
            <person name="Kuznetsova I.G."/>
            <person name="Sazanova A.L."/>
            <person name="Belimov A."/>
            <person name="Andronov E."/>
            <person name="Osledkin Y.S."/>
            <person name="Onishchuk O.P."/>
            <person name="Kurchak O.N."/>
            <person name="Shaposhnikov A.I."/>
            <person name="Willems A."/>
            <person name="Tikhonovich I.A."/>
        </authorList>
    </citation>
    <scope>NUCLEOTIDE SEQUENCE [LARGE SCALE GENOMIC DNA]</scope>
    <source>
        <strain evidence="2">V5/3M</strain>
        <plasmid evidence="2">unnamed2</plasmid>
    </source>
</reference>
<proteinExistence type="predicted"/>
<dbReference type="KEGG" id="moc:BB934_40955"/>
<sequence>MAKDSTAELRSLLRSAARKPPARGESLYSKVRSLYPEILELKKNGYTDSEIHQMFLSKGEKVSLGTLRQYIQRASKEAANEFRTEGKRTATMVSRTADMNGNVGGNGMLRPSEALGQSPIKSMEGRKVLSHKLGDDDV</sequence>
<evidence type="ECO:0000256" key="1">
    <source>
        <dbReference type="SAM" id="MobiDB-lite"/>
    </source>
</evidence>
<name>A0A1B2EX63_9HYPH</name>
<dbReference type="EMBL" id="CP016619">
    <property type="protein sequence ID" value="ANY84559.1"/>
    <property type="molecule type" value="Genomic_DNA"/>
</dbReference>
<feature type="region of interest" description="Disordered" evidence="1">
    <location>
        <begin position="1"/>
        <end position="26"/>
    </location>
</feature>
<evidence type="ECO:0000313" key="2">
    <source>
        <dbReference type="EMBL" id="ANY84559.1"/>
    </source>
</evidence>
<organism evidence="2">
    <name type="scientific">Microvirga ossetica</name>
    <dbReference type="NCBI Taxonomy" id="1882682"/>
    <lineage>
        <taxon>Bacteria</taxon>
        <taxon>Pseudomonadati</taxon>
        <taxon>Pseudomonadota</taxon>
        <taxon>Alphaproteobacteria</taxon>
        <taxon>Hyphomicrobiales</taxon>
        <taxon>Methylobacteriaceae</taxon>
        <taxon>Microvirga</taxon>
    </lineage>
</organism>
<gene>
    <name evidence="2" type="ORF">BB934_40955</name>
</gene>
<feature type="region of interest" description="Disordered" evidence="1">
    <location>
        <begin position="91"/>
        <end position="138"/>
    </location>
</feature>
<dbReference type="RefSeq" id="WP_099515435.1">
    <property type="nucleotide sequence ID" value="NZ_CP016619.1"/>
</dbReference>
<dbReference type="OrthoDB" id="7993400at2"/>
<accession>A0A1B2EX63</accession>
<geneLocation type="plasmid" evidence="2">
    <name>unnamed2</name>
</geneLocation>
<feature type="compositionally biased region" description="Basic and acidic residues" evidence="1">
    <location>
        <begin position="123"/>
        <end position="138"/>
    </location>
</feature>
<dbReference type="AlphaFoldDB" id="A0A1B2EX63"/>